<dbReference type="InterPro" id="IPR002347">
    <property type="entry name" value="SDR_fam"/>
</dbReference>
<gene>
    <name evidence="2" type="ORF">DFH07DRAFT_758015</name>
</gene>
<name>A0AAD7HRM2_9AGAR</name>
<evidence type="ECO:0008006" key="4">
    <source>
        <dbReference type="Google" id="ProtNLM"/>
    </source>
</evidence>
<evidence type="ECO:0000313" key="2">
    <source>
        <dbReference type="EMBL" id="KAJ7726687.1"/>
    </source>
</evidence>
<dbReference type="EMBL" id="JARJLG010000217">
    <property type="protein sequence ID" value="KAJ7726687.1"/>
    <property type="molecule type" value="Genomic_DNA"/>
</dbReference>
<evidence type="ECO:0000256" key="1">
    <source>
        <dbReference type="ARBA" id="ARBA00023002"/>
    </source>
</evidence>
<dbReference type="AlphaFoldDB" id="A0AAD7HRM2"/>
<reference evidence="2" key="1">
    <citation type="submission" date="2023-03" db="EMBL/GenBank/DDBJ databases">
        <title>Massive genome expansion in bonnet fungi (Mycena s.s.) driven by repeated elements and novel gene families across ecological guilds.</title>
        <authorList>
            <consortium name="Lawrence Berkeley National Laboratory"/>
            <person name="Harder C.B."/>
            <person name="Miyauchi S."/>
            <person name="Viragh M."/>
            <person name="Kuo A."/>
            <person name="Thoen E."/>
            <person name="Andreopoulos B."/>
            <person name="Lu D."/>
            <person name="Skrede I."/>
            <person name="Drula E."/>
            <person name="Henrissat B."/>
            <person name="Morin E."/>
            <person name="Kohler A."/>
            <person name="Barry K."/>
            <person name="LaButti K."/>
            <person name="Morin E."/>
            <person name="Salamov A."/>
            <person name="Lipzen A."/>
            <person name="Mereny Z."/>
            <person name="Hegedus B."/>
            <person name="Baldrian P."/>
            <person name="Stursova M."/>
            <person name="Weitz H."/>
            <person name="Taylor A."/>
            <person name="Grigoriev I.V."/>
            <person name="Nagy L.G."/>
            <person name="Martin F."/>
            <person name="Kauserud H."/>
        </authorList>
    </citation>
    <scope>NUCLEOTIDE SEQUENCE</scope>
    <source>
        <strain evidence="2">CBHHK188m</strain>
    </source>
</reference>
<dbReference type="Gene3D" id="3.40.50.720">
    <property type="entry name" value="NAD(P)-binding Rossmann-like Domain"/>
    <property type="match status" value="1"/>
</dbReference>
<dbReference type="PANTHER" id="PTHR47534:SF3">
    <property type="entry name" value="ALCOHOL DEHYDROGENASE-LIKE C-TERMINAL DOMAIN-CONTAINING PROTEIN"/>
    <property type="match status" value="1"/>
</dbReference>
<dbReference type="SUPFAM" id="SSF51735">
    <property type="entry name" value="NAD(P)-binding Rossmann-fold domains"/>
    <property type="match status" value="1"/>
</dbReference>
<dbReference type="GO" id="GO:0016491">
    <property type="term" value="F:oxidoreductase activity"/>
    <property type="evidence" value="ECO:0007669"/>
    <property type="project" value="UniProtKB-KW"/>
</dbReference>
<dbReference type="Pfam" id="PF00106">
    <property type="entry name" value="adh_short"/>
    <property type="match status" value="1"/>
</dbReference>
<organism evidence="2 3">
    <name type="scientific">Mycena maculata</name>
    <dbReference type="NCBI Taxonomy" id="230809"/>
    <lineage>
        <taxon>Eukaryota</taxon>
        <taxon>Fungi</taxon>
        <taxon>Dikarya</taxon>
        <taxon>Basidiomycota</taxon>
        <taxon>Agaricomycotina</taxon>
        <taxon>Agaricomycetes</taxon>
        <taxon>Agaricomycetidae</taxon>
        <taxon>Agaricales</taxon>
        <taxon>Marasmiineae</taxon>
        <taxon>Mycenaceae</taxon>
        <taxon>Mycena</taxon>
    </lineage>
</organism>
<comment type="caution">
    <text evidence="2">The sequence shown here is derived from an EMBL/GenBank/DDBJ whole genome shotgun (WGS) entry which is preliminary data.</text>
</comment>
<proteinExistence type="predicted"/>
<dbReference type="InterPro" id="IPR036291">
    <property type="entry name" value="NAD(P)-bd_dom_sf"/>
</dbReference>
<keyword evidence="3" id="KW-1185">Reference proteome</keyword>
<accession>A0AAD7HRM2</accession>
<dbReference type="Proteomes" id="UP001215280">
    <property type="component" value="Unassembled WGS sequence"/>
</dbReference>
<protein>
    <recommendedName>
        <fullName evidence="4">NAD(P)-binding protein</fullName>
    </recommendedName>
</protein>
<evidence type="ECO:0000313" key="3">
    <source>
        <dbReference type="Proteomes" id="UP001215280"/>
    </source>
</evidence>
<sequence length="318" mass="34361">MPTLAAAEASNAAFAPNYLPVAVFVGGTSGVGQAMAEAFARQMKGRAHIIIIGRNTTAAAEILAAFPKPAESDGWAHEFVPCDASSMADVRAACEGLNARLAYINFLVITAGGPAANSLVASSVTPEGLDDHLAMRYFMRYIFTKELLPLLVRARENGQHAHMMTVLGAGFGISIPTTDLGLHEARRRSIKILQGGITRGVTYNDGLVAHFASLHPEIAFTHISPGQVRTIGGKIHLGWLFTPLTWLVNLLKTSIAVTQDECAQYMLYGLLDGERGLFIRGQRGDAISAHVFNPDHKAHFEVTAHKTVRFQFSSRVRQ</sequence>
<dbReference type="PANTHER" id="PTHR47534">
    <property type="entry name" value="YALI0E05731P"/>
    <property type="match status" value="1"/>
</dbReference>
<keyword evidence="1" id="KW-0560">Oxidoreductase</keyword>
<dbReference type="InterPro" id="IPR052228">
    <property type="entry name" value="Sec_Metab_Biosynth_Oxidored"/>
</dbReference>